<evidence type="ECO:0000256" key="6">
    <source>
        <dbReference type="ARBA" id="ARBA00023015"/>
    </source>
</evidence>
<name>A0A444UJY4_ACIRT</name>
<keyword evidence="10" id="KW-0804">Transcription</keyword>
<dbReference type="Gene3D" id="1.20.1060.20">
    <property type="match status" value="2"/>
</dbReference>
<feature type="coiled-coil region" evidence="13">
    <location>
        <begin position="1105"/>
        <end position="1188"/>
    </location>
</feature>
<evidence type="ECO:0000256" key="1">
    <source>
        <dbReference type="ARBA" id="ARBA00004123"/>
    </source>
</evidence>
<evidence type="ECO:0000259" key="15">
    <source>
        <dbReference type="SMART" id="SM00968"/>
    </source>
</evidence>
<evidence type="ECO:0000256" key="3">
    <source>
        <dbReference type="ARBA" id="ARBA00009050"/>
    </source>
</evidence>
<evidence type="ECO:0000256" key="13">
    <source>
        <dbReference type="SAM" id="Coils"/>
    </source>
</evidence>
<feature type="compositionally biased region" description="Basic residues" evidence="14">
    <location>
        <begin position="1"/>
        <end position="16"/>
    </location>
</feature>
<comment type="similarity">
    <text evidence="12">Belongs to the SMC family.</text>
</comment>
<evidence type="ECO:0000256" key="8">
    <source>
        <dbReference type="ARBA" id="ARBA00023125"/>
    </source>
</evidence>
<feature type="coiled-coil region" evidence="13">
    <location>
        <begin position="237"/>
        <end position="298"/>
    </location>
</feature>
<keyword evidence="11 12" id="KW-0539">Nucleus</keyword>
<dbReference type="Proteomes" id="UP000289886">
    <property type="component" value="Unassembled WGS sequence"/>
</dbReference>
<dbReference type="FunFam" id="1.20.5.170:FF:000044">
    <property type="entry name" value="cAMP-responsive element-binding protein-like 2 isoform X2"/>
    <property type="match status" value="1"/>
</dbReference>
<reference evidence="16 17" key="1">
    <citation type="submission" date="2019-01" db="EMBL/GenBank/DDBJ databases">
        <title>Draft Genome and Complete Hox-Cluster Characterization of the Sterlet Sturgeon (Acipenser ruthenus).</title>
        <authorList>
            <person name="Wei Q."/>
        </authorList>
    </citation>
    <scope>NUCLEOTIDE SEQUENCE [LARGE SCALE GENOMIC DNA]</scope>
    <source>
        <strain evidence="16">WHYD16114868_AA</strain>
        <tissue evidence="16">Blood</tissue>
    </source>
</reference>
<dbReference type="PIRSF" id="PIRSF005719">
    <property type="entry name" value="SMC"/>
    <property type="match status" value="1"/>
</dbReference>
<keyword evidence="6" id="KW-0805">Transcription regulation</keyword>
<dbReference type="InterPro" id="IPR027417">
    <property type="entry name" value="P-loop_NTPase"/>
</dbReference>
<evidence type="ECO:0000256" key="12">
    <source>
        <dbReference type="PIRNR" id="PIRNR005719"/>
    </source>
</evidence>
<dbReference type="PANTHER" id="PTHR18937">
    <property type="entry name" value="STRUCTURAL MAINTENANCE OF CHROMOSOMES SMC FAMILY MEMBER"/>
    <property type="match status" value="1"/>
</dbReference>
<dbReference type="Gene3D" id="1.20.5.170">
    <property type="match status" value="1"/>
</dbReference>
<dbReference type="InterPro" id="IPR010935">
    <property type="entry name" value="SMC_hinge"/>
</dbReference>
<feature type="coiled-coil region" evidence="13">
    <location>
        <begin position="960"/>
        <end position="1071"/>
    </location>
</feature>
<dbReference type="GO" id="GO:0007062">
    <property type="term" value="P:sister chromatid cohesion"/>
    <property type="evidence" value="ECO:0007669"/>
    <property type="project" value="TreeGrafter"/>
</dbReference>
<dbReference type="SUPFAM" id="SSF57959">
    <property type="entry name" value="Leucine zipper domain"/>
    <property type="match status" value="1"/>
</dbReference>
<dbReference type="Gene3D" id="3.40.50.300">
    <property type="entry name" value="P-loop containing nucleotide triphosphate hydrolases"/>
    <property type="match status" value="2"/>
</dbReference>
<proteinExistence type="inferred from homology"/>
<dbReference type="InterPro" id="IPR036277">
    <property type="entry name" value="SMC_hinge_sf"/>
</dbReference>
<keyword evidence="7 13" id="KW-0175">Coiled coil</keyword>
<dbReference type="CDD" id="cd14709">
    <property type="entry name" value="bZIP_CREBL2"/>
    <property type="match status" value="1"/>
</dbReference>
<dbReference type="InterPro" id="IPR024704">
    <property type="entry name" value="SMC"/>
</dbReference>
<dbReference type="SUPFAM" id="SSF52540">
    <property type="entry name" value="P-loop containing nucleoside triphosphate hydrolases"/>
    <property type="match status" value="1"/>
</dbReference>
<sequence length="1466" mass="169474">MVGGKVKKPGKRGRKPAKIDLKAKLERSRQSARECRARKKLRYQYLEELVSSRERAICALREELEMYKQWCSAMDQGKIPSEIKALLTGDEHNKAPQSTSKPHKNGKNNGNNNGPCKSNVMDALSFVMGERAVSLRVKHTRDLIHGAHIGKPASATARVMMTYCEENGEEKTFSRTITGDSSEYHLNGRVVTLSHYTSELQKIGIIVKARNCLVFQGAVESIAMKKPKERTQLFERISNSLDLADSYEKKKKELQKAEEDAQFHYNNKKNVAAEQKHVKQEKEEAQRYQTLVEDLNDKKVQLHLCRLYYNEKSIDSLKDSLQEKKGDIAIKKSSLEESESKVRALKKEHGRLSREQQQIEKEIKAQEQAINQKRPQYIKAKVNTSHQIKKVEEAKSSLKKSEKQFSKKEQEIQELENELADLERAWRDFERKVEEQTLTVGRDVQLEESQKERYKELKELARKKVATMTQNFEKLRWELKADFEKLEFDQRKKKEVEGNMKHTLMQIDDYTKRAEQLEEYINTCNGALIELRKQEESLAEEMETSMVRTAELNEKLAGVLGELQNARIDHHEGRRQQMREELLESMKRHYPEAVFGRLFDLCHPIHKKYQLAVTKVFGRYMNAIVVTTEKTARDCIRFLKDERAEPETFLALDYLEIKPINERLRDMRGAKMVIDVVQCISPQLKKVVQFVCGNGLVCETLKEARQIAFGGPERFKTVALDGTLFSKSGVISGGSSDLRYKARRWDEKEMDKLKEKRDELVSELRELMKVKRKEADLKQVQAQAQGVQTRLKYSQSELETIKKKNLANCFQFGRLFDLCHPIHKKYQLAVTKVFGRYMNAIVVTTEKTARDCIRFLKDERAEPETFLALDYLEIKPINERLRDMRGAKMVIDVVQCISPQLKKVVQFVCGNGLVCETLKEARQIAFGGPERFKTVALDGTLFSKSGVISGGSSDLRYKARRWDEKEMDKLKEKRDELVSELRELMKVKRKEADLKQVQAQAQGVQTRLKYSQSELETIKKKNLANCFQEKSRLESELMNLESQLLMLKRNIDEKEAKTTEIQQEINKIEDVVFFDFCVEIGVGNIREYEDELRFETQKTRLSTQLEYERSQLDKERKKIQKWEETINKEEKKIAEQKKEEESLLKAVDKAMAEQQVLKNRLLTKKSEADDAKKELEKNTKELLVISRELGKLQKQSISLDTALEQKKMERHNLLLACKILCLQITLLSGSLDEISEVQLDTESTDTTIGIYEREGQFQIDYSDLSQDLQDLRSEDEVEAQLNRLQQTITTQESVLQRATAPNMKALEKIWQVRDKFHGAVDAFDASRRRARQCRQEFEQIKAKRYQLFSACFEHISVAIDQIYKQLCRNTSAQAFLSPENPEEPYLEGISYNCVAPGKRFMPMDNLSGGEKSIAALALLFAIHSYRPAPFFVLDEVDAALDNTNIGKASATSFYFCLHICTQLQAT</sequence>
<feature type="domain" description="SMC hinge" evidence="15">
    <location>
        <begin position="592"/>
        <end position="708"/>
    </location>
</feature>
<evidence type="ECO:0000256" key="2">
    <source>
        <dbReference type="ARBA" id="ARBA00004286"/>
    </source>
</evidence>
<dbReference type="GO" id="GO:0030154">
    <property type="term" value="P:cell differentiation"/>
    <property type="evidence" value="ECO:0007669"/>
    <property type="project" value="UniProtKB-KW"/>
</dbReference>
<evidence type="ECO:0000313" key="16">
    <source>
        <dbReference type="EMBL" id="RXM35507.1"/>
    </source>
</evidence>
<dbReference type="Pfam" id="PF07716">
    <property type="entry name" value="bZIP_2"/>
    <property type="match status" value="1"/>
</dbReference>
<dbReference type="GO" id="GO:0003677">
    <property type="term" value="F:DNA binding"/>
    <property type="evidence" value="ECO:0007669"/>
    <property type="project" value="UniProtKB-KW"/>
</dbReference>
<feature type="coiled-coil region" evidence="13">
    <location>
        <begin position="743"/>
        <end position="790"/>
    </location>
</feature>
<dbReference type="Gene3D" id="1.10.287.1490">
    <property type="match status" value="1"/>
</dbReference>
<gene>
    <name evidence="16" type="ORF">EOD39_4056</name>
</gene>
<keyword evidence="9" id="KW-0010">Activator</keyword>
<dbReference type="PANTHER" id="PTHR18937:SF147">
    <property type="entry name" value="STRUCTURAL MAINTENANCE OF CHROMOSOMES PROTEIN 1B"/>
    <property type="match status" value="1"/>
</dbReference>
<dbReference type="GO" id="GO:0005524">
    <property type="term" value="F:ATP binding"/>
    <property type="evidence" value="ECO:0007669"/>
    <property type="project" value="InterPro"/>
</dbReference>
<organism evidence="16 17">
    <name type="scientific">Acipenser ruthenus</name>
    <name type="common">Sterlet sturgeon</name>
    <dbReference type="NCBI Taxonomy" id="7906"/>
    <lineage>
        <taxon>Eukaryota</taxon>
        <taxon>Metazoa</taxon>
        <taxon>Chordata</taxon>
        <taxon>Craniata</taxon>
        <taxon>Vertebrata</taxon>
        <taxon>Euteleostomi</taxon>
        <taxon>Actinopterygii</taxon>
        <taxon>Chondrostei</taxon>
        <taxon>Acipenseriformes</taxon>
        <taxon>Acipenseridae</taxon>
        <taxon>Acipenser</taxon>
    </lineage>
</organism>
<dbReference type="FunFam" id="1.20.1060.20:FF:000001">
    <property type="entry name" value="Structural maintenance of chromosomes 1A"/>
    <property type="match status" value="1"/>
</dbReference>
<keyword evidence="17" id="KW-1185">Reference proteome</keyword>
<dbReference type="Pfam" id="PF06470">
    <property type="entry name" value="SMC_hinge"/>
    <property type="match status" value="2"/>
</dbReference>
<feature type="region of interest" description="Disordered" evidence="14">
    <location>
        <begin position="92"/>
        <end position="115"/>
    </location>
</feature>
<keyword evidence="4" id="KW-0158">Chromosome</keyword>
<dbReference type="Gene3D" id="3.30.70.1620">
    <property type="match status" value="2"/>
</dbReference>
<feature type="coiled-coil region" evidence="13">
    <location>
        <begin position="328"/>
        <end position="471"/>
    </location>
</feature>
<evidence type="ECO:0000256" key="9">
    <source>
        <dbReference type="ARBA" id="ARBA00023159"/>
    </source>
</evidence>
<comment type="caution">
    <text evidence="16">The sequence shown here is derived from an EMBL/GenBank/DDBJ whole genome shotgun (WGS) entry which is preliminary data.</text>
</comment>
<dbReference type="GO" id="GO:0005634">
    <property type="term" value="C:nucleus"/>
    <property type="evidence" value="ECO:0007669"/>
    <property type="project" value="UniProtKB-SubCell"/>
</dbReference>
<dbReference type="SMART" id="SM00968">
    <property type="entry name" value="SMC_hinge"/>
    <property type="match status" value="2"/>
</dbReference>
<evidence type="ECO:0000256" key="14">
    <source>
        <dbReference type="SAM" id="MobiDB-lite"/>
    </source>
</evidence>
<protein>
    <recommendedName>
        <fullName evidence="12">Structural maintenance of chromosomes protein</fullName>
    </recommendedName>
</protein>
<dbReference type="InterPro" id="IPR046347">
    <property type="entry name" value="bZIP_sf"/>
</dbReference>
<keyword evidence="8" id="KW-0238">DNA-binding</keyword>
<evidence type="ECO:0000256" key="11">
    <source>
        <dbReference type="ARBA" id="ARBA00023242"/>
    </source>
</evidence>
<dbReference type="GO" id="GO:0030893">
    <property type="term" value="C:meiotic cohesin complex"/>
    <property type="evidence" value="ECO:0007669"/>
    <property type="project" value="TreeGrafter"/>
</dbReference>
<feature type="domain" description="SMC hinge" evidence="15">
    <location>
        <begin position="810"/>
        <end position="925"/>
    </location>
</feature>
<evidence type="ECO:0000313" key="17">
    <source>
        <dbReference type="Proteomes" id="UP000289886"/>
    </source>
</evidence>
<comment type="similarity">
    <text evidence="3">Belongs to the bZIP family. ATF subfamily.</text>
</comment>
<dbReference type="GO" id="GO:0003700">
    <property type="term" value="F:DNA-binding transcription factor activity"/>
    <property type="evidence" value="ECO:0007669"/>
    <property type="project" value="InterPro"/>
</dbReference>
<keyword evidence="5" id="KW-0221">Differentiation</keyword>
<feature type="compositionally biased region" description="Basic and acidic residues" evidence="14">
    <location>
        <begin position="17"/>
        <end position="33"/>
    </location>
</feature>
<dbReference type="Pfam" id="PF02463">
    <property type="entry name" value="SMC_N"/>
    <property type="match status" value="1"/>
</dbReference>
<comment type="subcellular location">
    <subcellularLocation>
        <location evidence="2">Chromosome</location>
    </subcellularLocation>
    <subcellularLocation>
        <location evidence="1 12">Nucleus</location>
    </subcellularLocation>
</comment>
<evidence type="ECO:0000256" key="5">
    <source>
        <dbReference type="ARBA" id="ARBA00022782"/>
    </source>
</evidence>
<feature type="region of interest" description="Disordered" evidence="14">
    <location>
        <begin position="1"/>
        <end position="33"/>
    </location>
</feature>
<accession>A0A444UJY4</accession>
<dbReference type="SUPFAM" id="SSF75553">
    <property type="entry name" value="Smc hinge domain"/>
    <property type="match status" value="2"/>
</dbReference>
<dbReference type="EMBL" id="SCEB01214404">
    <property type="protein sequence ID" value="RXM35507.1"/>
    <property type="molecule type" value="Genomic_DNA"/>
</dbReference>
<evidence type="ECO:0000256" key="4">
    <source>
        <dbReference type="ARBA" id="ARBA00022454"/>
    </source>
</evidence>
<evidence type="ECO:0000256" key="10">
    <source>
        <dbReference type="ARBA" id="ARBA00023163"/>
    </source>
</evidence>
<dbReference type="InterPro" id="IPR004827">
    <property type="entry name" value="bZIP"/>
</dbReference>
<dbReference type="InterPro" id="IPR003395">
    <property type="entry name" value="RecF/RecN/SMC_N"/>
</dbReference>
<evidence type="ECO:0000256" key="7">
    <source>
        <dbReference type="ARBA" id="ARBA00023054"/>
    </source>
</evidence>
<dbReference type="FunFam" id="3.30.70.1620:FF:000001">
    <property type="entry name" value="Structural maintenance of chromosomes 1B"/>
    <property type="match status" value="2"/>
</dbReference>